<feature type="compositionally biased region" description="Basic and acidic residues" evidence="1">
    <location>
        <begin position="32"/>
        <end position="46"/>
    </location>
</feature>
<feature type="compositionally biased region" description="Acidic residues" evidence="1">
    <location>
        <begin position="8"/>
        <end position="23"/>
    </location>
</feature>
<dbReference type="EMBL" id="AOIO01000033">
    <property type="protein sequence ID" value="ELY99499.1"/>
    <property type="molecule type" value="Genomic_DNA"/>
</dbReference>
<gene>
    <name evidence="3" type="ORF">C481_14738</name>
</gene>
<organism evidence="3 4">
    <name type="scientific">Natrialba asiatica (strain ATCC 700177 / DSM 12278 / JCM 9576 / FERM P-10747 / NBRC 102637 / 172P1)</name>
    <dbReference type="NCBI Taxonomy" id="29540"/>
    <lineage>
        <taxon>Archaea</taxon>
        <taxon>Methanobacteriati</taxon>
        <taxon>Methanobacteriota</taxon>
        <taxon>Stenosarchaea group</taxon>
        <taxon>Halobacteria</taxon>
        <taxon>Halobacteriales</taxon>
        <taxon>Natrialbaceae</taxon>
        <taxon>Natrialba</taxon>
    </lineage>
</organism>
<name>M0ALW1_NATA1</name>
<accession>M0ALW1</accession>
<evidence type="ECO:0000259" key="2">
    <source>
        <dbReference type="Pfam" id="PF23439"/>
    </source>
</evidence>
<dbReference type="OrthoDB" id="221805at2157"/>
<feature type="region of interest" description="Disordered" evidence="1">
    <location>
        <begin position="1"/>
        <end position="143"/>
    </location>
</feature>
<dbReference type="PATRIC" id="fig|29540.5.peg.2993"/>
<dbReference type="RefSeq" id="WP_006109997.1">
    <property type="nucleotide sequence ID" value="NZ_AOIO01000033.1"/>
</dbReference>
<proteinExistence type="predicted"/>
<sequence length="262" mass="27464">MTDRLDLDELDAGEEGEECEETPDANPGDWFWRGEGDPVDEPEPKRVAGPTADVEDVEGAGEEDAHAKNDGGERDADESDPTPQPAPHVPRTDAGKPAGIPTEYGGAGAGGHAGGDVGTGASEEPPAEPRPAGSAADGPHGGGVDDMTIAFTYDALRRIANPAAVFADASTWADWIGIVGDVDTHHITSFQRTHALDADFFTGSGTSSSERLRGIDRTSMFYAERMVVVGSAESDETIAEAADWEYVPVESAAEKADWDLQG</sequence>
<dbReference type="eggNOG" id="arCOG03064">
    <property type="taxonomic scope" value="Archaea"/>
</dbReference>
<evidence type="ECO:0000313" key="3">
    <source>
        <dbReference type="EMBL" id="ELY99499.1"/>
    </source>
</evidence>
<reference evidence="3 4" key="1">
    <citation type="journal article" date="2014" name="PLoS Genet.">
        <title>Phylogenetically driven sequencing of extremely halophilic archaea reveals strategies for static and dynamic osmo-response.</title>
        <authorList>
            <person name="Becker E.A."/>
            <person name="Seitzer P.M."/>
            <person name="Tritt A."/>
            <person name="Larsen D."/>
            <person name="Krusor M."/>
            <person name="Yao A.I."/>
            <person name="Wu D."/>
            <person name="Madern D."/>
            <person name="Eisen J.A."/>
            <person name="Darling A.E."/>
            <person name="Facciotti M.T."/>
        </authorList>
    </citation>
    <scope>NUCLEOTIDE SEQUENCE [LARGE SCALE GENOMIC DNA]</scope>
    <source>
        <strain evidence="3 4">DSM 12278</strain>
    </source>
</reference>
<evidence type="ECO:0000313" key="4">
    <source>
        <dbReference type="Proteomes" id="UP000011554"/>
    </source>
</evidence>
<dbReference type="InterPro" id="IPR055548">
    <property type="entry name" value="DUF7124"/>
</dbReference>
<comment type="caution">
    <text evidence="3">The sequence shown here is derived from an EMBL/GenBank/DDBJ whole genome shotgun (WGS) entry which is preliminary data.</text>
</comment>
<dbReference type="AlphaFoldDB" id="M0ALW1"/>
<dbReference type="Proteomes" id="UP000011554">
    <property type="component" value="Unassembled WGS sequence"/>
</dbReference>
<keyword evidence="4" id="KW-1185">Reference proteome</keyword>
<feature type="compositionally biased region" description="Acidic residues" evidence="1">
    <location>
        <begin position="53"/>
        <end position="62"/>
    </location>
</feature>
<evidence type="ECO:0000256" key="1">
    <source>
        <dbReference type="SAM" id="MobiDB-lite"/>
    </source>
</evidence>
<feature type="compositionally biased region" description="Gly residues" evidence="1">
    <location>
        <begin position="105"/>
        <end position="118"/>
    </location>
</feature>
<protein>
    <recommendedName>
        <fullName evidence="2">DUF7124 domain-containing protein</fullName>
    </recommendedName>
</protein>
<feature type="compositionally biased region" description="Basic and acidic residues" evidence="1">
    <location>
        <begin position="63"/>
        <end position="74"/>
    </location>
</feature>
<feature type="domain" description="DUF7124" evidence="2">
    <location>
        <begin position="147"/>
        <end position="260"/>
    </location>
</feature>
<feature type="compositionally biased region" description="Low complexity" evidence="1">
    <location>
        <begin position="119"/>
        <end position="136"/>
    </location>
</feature>
<dbReference type="Pfam" id="PF23439">
    <property type="entry name" value="DUF7124"/>
    <property type="match status" value="1"/>
</dbReference>